<evidence type="ECO:0008006" key="4">
    <source>
        <dbReference type="Google" id="ProtNLM"/>
    </source>
</evidence>
<name>A0A857JDT1_9BURK</name>
<evidence type="ECO:0000313" key="3">
    <source>
        <dbReference type="Proteomes" id="UP000464787"/>
    </source>
</evidence>
<keyword evidence="3" id="KW-1185">Reference proteome</keyword>
<dbReference type="EMBL" id="CP047650">
    <property type="protein sequence ID" value="QHJ00929.1"/>
    <property type="molecule type" value="Genomic_DNA"/>
</dbReference>
<gene>
    <name evidence="2" type="ORF">GT347_24825</name>
</gene>
<organism evidence="2 3">
    <name type="scientific">Xylophilus rhododendri</name>
    <dbReference type="NCBI Taxonomy" id="2697032"/>
    <lineage>
        <taxon>Bacteria</taxon>
        <taxon>Pseudomonadati</taxon>
        <taxon>Pseudomonadota</taxon>
        <taxon>Betaproteobacteria</taxon>
        <taxon>Burkholderiales</taxon>
        <taxon>Xylophilus</taxon>
    </lineage>
</organism>
<evidence type="ECO:0000313" key="2">
    <source>
        <dbReference type="EMBL" id="QHJ00929.1"/>
    </source>
</evidence>
<dbReference type="Proteomes" id="UP000464787">
    <property type="component" value="Chromosome"/>
</dbReference>
<keyword evidence="1" id="KW-0732">Signal</keyword>
<dbReference type="RefSeq" id="WP_160554738.1">
    <property type="nucleotide sequence ID" value="NZ_CP047650.1"/>
</dbReference>
<evidence type="ECO:0000256" key="1">
    <source>
        <dbReference type="SAM" id="SignalP"/>
    </source>
</evidence>
<feature type="chain" id="PRO_5033062018" description="FecR protein domain-containing protein" evidence="1">
    <location>
        <begin position="23"/>
        <end position="285"/>
    </location>
</feature>
<dbReference type="AlphaFoldDB" id="A0A857JDT1"/>
<dbReference type="KEGG" id="xyk:GT347_24825"/>
<proteinExistence type="predicted"/>
<feature type="signal peptide" evidence="1">
    <location>
        <begin position="1"/>
        <end position="22"/>
    </location>
</feature>
<sequence length="285" mass="30166">MFVSRRIFTLSALGMVCTIAHAAPAGPLLTILDRDAFLLRDDARLALAEGVALRPDDILEVPAQGKLARLEYADGLSLALGPGSRALLAPRLKGDRGGARTYLLAGWVKLSAPKGVAASVLSPALDVATTGGTIVLAVRPEAAQVFAENGEAAVRRPGNAGAVQVVKTGELLGLAATAGAQPELANRPTQAFVSTLPRAFMDALPPRAARFQGKEVEPQKIGPLSYADAQPWLDAESVALRRANLPRWRPLLRDAEFRRGLAAGLKAHPEWDPILNPPPPKPAYR</sequence>
<accession>A0A857JDT1</accession>
<protein>
    <recommendedName>
        <fullName evidence="4">FecR protein domain-containing protein</fullName>
    </recommendedName>
</protein>
<reference evidence="2 3" key="1">
    <citation type="submission" date="2020-01" db="EMBL/GenBank/DDBJ databases">
        <title>Genome sequencing of strain KACC 21265.</title>
        <authorList>
            <person name="Heo J."/>
            <person name="Kim S.-J."/>
            <person name="Kim J.-S."/>
            <person name="Hong S.-B."/>
            <person name="Kwon S.-W."/>
        </authorList>
    </citation>
    <scope>NUCLEOTIDE SEQUENCE [LARGE SCALE GENOMIC DNA]</scope>
    <source>
        <strain evidence="2 3">KACC 21265</strain>
    </source>
</reference>